<keyword evidence="10" id="KW-1185">Reference proteome</keyword>
<dbReference type="FunFam" id="3.40.50.720:FF:000009">
    <property type="entry name" value="Fatty oxidation complex, alpha subunit"/>
    <property type="match status" value="1"/>
</dbReference>
<evidence type="ECO:0000259" key="7">
    <source>
        <dbReference type="Pfam" id="PF02737"/>
    </source>
</evidence>
<dbReference type="InterPro" id="IPR008927">
    <property type="entry name" value="6-PGluconate_DH-like_C_sf"/>
</dbReference>
<dbReference type="PANTHER" id="PTHR23309:SF51">
    <property type="entry name" value="3-HYDROXYACYL-COA DEHYDROGENASE-RELATED"/>
    <property type="match status" value="1"/>
</dbReference>
<dbReference type="SUPFAM" id="SSF50249">
    <property type="entry name" value="Nucleic acid-binding proteins"/>
    <property type="match status" value="1"/>
</dbReference>
<evidence type="ECO:0000259" key="8">
    <source>
        <dbReference type="Pfam" id="PF12172"/>
    </source>
</evidence>
<dbReference type="InterPro" id="IPR006176">
    <property type="entry name" value="3-OHacyl-CoA_DH_NAD-bd"/>
</dbReference>
<gene>
    <name evidence="9" type="ORF">GCT13_37230</name>
</gene>
<evidence type="ECO:0000313" key="9">
    <source>
        <dbReference type="EMBL" id="MPW22324.1"/>
    </source>
</evidence>
<evidence type="ECO:0000256" key="1">
    <source>
        <dbReference type="ARBA" id="ARBA00023002"/>
    </source>
</evidence>
<feature type="domain" description="3-hydroxyacyl-CoA dehydrogenase C-terminal" evidence="5">
    <location>
        <begin position="464"/>
        <end position="543"/>
    </location>
</feature>
<name>A0A7X1NI17_9BURK</name>
<dbReference type="GO" id="GO:0016616">
    <property type="term" value="F:oxidoreductase activity, acting on the CH-OH group of donors, NAD or NADP as acceptor"/>
    <property type="evidence" value="ECO:0007669"/>
    <property type="project" value="InterPro"/>
</dbReference>
<dbReference type="GO" id="GO:0016829">
    <property type="term" value="F:lyase activity"/>
    <property type="evidence" value="ECO:0007669"/>
    <property type="project" value="UniProtKB-KW"/>
</dbReference>
<dbReference type="AlphaFoldDB" id="A0A7X1NI17"/>
<dbReference type="FunFam" id="1.10.1040.50:FF:000006">
    <property type="entry name" value="Peroxisomal bifunctional enzyme"/>
    <property type="match status" value="1"/>
</dbReference>
<keyword evidence="4" id="KW-0511">Multifunctional enzyme</keyword>
<dbReference type="InterPro" id="IPR012340">
    <property type="entry name" value="NA-bd_OB-fold"/>
</dbReference>
<evidence type="ECO:0000256" key="3">
    <source>
        <dbReference type="ARBA" id="ARBA00023239"/>
    </source>
</evidence>
<dbReference type="InterPro" id="IPR022002">
    <property type="entry name" value="ChsH2_Znr"/>
</dbReference>
<sequence>MKDNRSFPAAPVMFPGDEPFWEAMRAGELLGKHCPACDALHYYPRMHCPLCGHRETSWRRLSGRGTIYSYSIVERSPRPTAPALVQLEEGLLIHSVIVDADVRALKIGDPVVLRAQPTQDGPPVPAFTTPDAEAARAYTQAARAALANTTARSERVFGCGAVIGAGNMGVGIAMTLLGSGLTVRLIDNAEASLAKAVQRIGEAYGRDVARGRLTADERDARLARLTTGTDIAGVAEADVVIEAVWEDLALKQQLFAEIDRFAPPEALLATNTSTLDVNLIAAATRRPASVVGLHFFNPANVMRLIELVRTSSTSAQTLAAARDFAAAIGKTAIVVGVCDGFVGNRLMIARERQAGRLLLEGAQPEQVDRVLRNLGLPMGTFELQDMAGGIALMYRSRQRMGQRDWLIEQLHERGRLGQRVGRGFYRYEPGKRRPLVDPEVTALIEEASRVEGIERRELSDEEVHDRLVLPMINEGAKLLEEGIVERASDIDLIWQLGYGWPDWKGGPMHYADAIGLPAVVSKLIGLHARHGEVFRPAALLLQLAGASVQISNLRIPI</sequence>
<feature type="domain" description="ChsH2 C-terminal OB-fold" evidence="6">
    <location>
        <begin position="58"/>
        <end position="114"/>
    </location>
</feature>
<protein>
    <submittedName>
        <fullName evidence="9">3-hydroxybutyryl-CoA epimerase</fullName>
    </submittedName>
</protein>
<keyword evidence="2" id="KW-0413">Isomerase</keyword>
<dbReference type="GO" id="GO:0070403">
    <property type="term" value="F:NAD+ binding"/>
    <property type="evidence" value="ECO:0007669"/>
    <property type="project" value="InterPro"/>
</dbReference>
<dbReference type="Pfam" id="PF12172">
    <property type="entry name" value="zf-ChsH2"/>
    <property type="match status" value="1"/>
</dbReference>
<organism evidence="9 10">
    <name type="scientific">Paraburkholderia franconis</name>
    <dbReference type="NCBI Taxonomy" id="2654983"/>
    <lineage>
        <taxon>Bacteria</taxon>
        <taxon>Pseudomonadati</taxon>
        <taxon>Pseudomonadota</taxon>
        <taxon>Betaproteobacteria</taxon>
        <taxon>Burkholderiales</taxon>
        <taxon>Burkholderiaceae</taxon>
        <taxon>Paraburkholderia</taxon>
    </lineage>
</organism>
<dbReference type="RefSeq" id="WP_152766960.1">
    <property type="nucleotide sequence ID" value="NZ_WHNP01000063.1"/>
</dbReference>
<feature type="domain" description="ChsH2 rubredoxin-like zinc ribbon" evidence="8">
    <location>
        <begin position="21"/>
        <end position="54"/>
    </location>
</feature>
<keyword evidence="3" id="KW-0456">Lyase</keyword>
<dbReference type="InterPro" id="IPR036291">
    <property type="entry name" value="NAD(P)-bd_dom_sf"/>
</dbReference>
<evidence type="ECO:0000259" key="5">
    <source>
        <dbReference type="Pfam" id="PF00725"/>
    </source>
</evidence>
<accession>A0A7X1NI17</accession>
<reference evidence="9 10" key="1">
    <citation type="submission" date="2019-10" db="EMBL/GenBank/DDBJ databases">
        <title>Paraburkholderia sp. isolated from nodules of Mimosa pudica from Brazilian Atlantic Forest soils.</title>
        <authorList>
            <person name="Paulitsch F."/>
            <person name="Hungria M."/>
            <person name="Dall'Agnol R."/>
        </authorList>
    </citation>
    <scope>NUCLEOTIDE SEQUENCE [LARGE SCALE GENOMIC DNA]</scope>
    <source>
        <strain evidence="9 10">CNPSo 3157</strain>
    </source>
</reference>
<dbReference type="InterPro" id="IPR002878">
    <property type="entry name" value="ChsH2_C"/>
</dbReference>
<dbReference type="InterPro" id="IPR006108">
    <property type="entry name" value="3HC_DH_C"/>
</dbReference>
<proteinExistence type="predicted"/>
<keyword evidence="1" id="KW-0560">Oxidoreductase</keyword>
<dbReference type="Pfam" id="PF01796">
    <property type="entry name" value="OB_ChsH2_C"/>
    <property type="match status" value="1"/>
</dbReference>
<evidence type="ECO:0000313" key="10">
    <source>
        <dbReference type="Proteomes" id="UP000484381"/>
    </source>
</evidence>
<dbReference type="Pfam" id="PF02737">
    <property type="entry name" value="3HCDH_N"/>
    <property type="match status" value="1"/>
</dbReference>
<evidence type="ECO:0000256" key="2">
    <source>
        <dbReference type="ARBA" id="ARBA00023235"/>
    </source>
</evidence>
<dbReference type="SUPFAM" id="SSF51735">
    <property type="entry name" value="NAD(P)-binding Rossmann-fold domains"/>
    <property type="match status" value="1"/>
</dbReference>
<dbReference type="Proteomes" id="UP000484381">
    <property type="component" value="Unassembled WGS sequence"/>
</dbReference>
<dbReference type="Pfam" id="PF00725">
    <property type="entry name" value="3HCDH"/>
    <property type="match status" value="2"/>
</dbReference>
<feature type="domain" description="3-hydroxyacyl-CoA dehydrogenase NAD binding" evidence="7">
    <location>
        <begin position="161"/>
        <end position="336"/>
    </location>
</feature>
<dbReference type="Gene3D" id="3.40.50.720">
    <property type="entry name" value="NAD(P)-binding Rossmann-like Domain"/>
    <property type="match status" value="1"/>
</dbReference>
<comment type="caution">
    <text evidence="9">The sequence shown here is derived from an EMBL/GenBank/DDBJ whole genome shotgun (WGS) entry which is preliminary data.</text>
</comment>
<dbReference type="GO" id="GO:0006631">
    <property type="term" value="P:fatty acid metabolic process"/>
    <property type="evidence" value="ECO:0007669"/>
    <property type="project" value="InterPro"/>
</dbReference>
<dbReference type="SUPFAM" id="SSF48179">
    <property type="entry name" value="6-phosphogluconate dehydrogenase C-terminal domain-like"/>
    <property type="match status" value="2"/>
</dbReference>
<dbReference type="Gene3D" id="6.10.30.10">
    <property type="match status" value="1"/>
</dbReference>
<feature type="domain" description="3-hydroxyacyl-CoA dehydrogenase C-terminal" evidence="5">
    <location>
        <begin position="340"/>
        <end position="427"/>
    </location>
</feature>
<dbReference type="PANTHER" id="PTHR23309">
    <property type="entry name" value="3-HYDROXYACYL-COA DEHYROGENASE"/>
    <property type="match status" value="1"/>
</dbReference>
<dbReference type="EMBL" id="WHNP01000063">
    <property type="protein sequence ID" value="MPW22324.1"/>
    <property type="molecule type" value="Genomic_DNA"/>
</dbReference>
<dbReference type="GO" id="GO:0016853">
    <property type="term" value="F:isomerase activity"/>
    <property type="evidence" value="ECO:0007669"/>
    <property type="project" value="UniProtKB-KW"/>
</dbReference>
<evidence type="ECO:0000256" key="4">
    <source>
        <dbReference type="ARBA" id="ARBA00023268"/>
    </source>
</evidence>
<dbReference type="Gene3D" id="1.10.1040.50">
    <property type="match status" value="1"/>
</dbReference>
<evidence type="ECO:0000259" key="6">
    <source>
        <dbReference type="Pfam" id="PF01796"/>
    </source>
</evidence>